<dbReference type="Pfam" id="PF13472">
    <property type="entry name" value="Lipase_GDSL_2"/>
    <property type="match status" value="1"/>
</dbReference>
<dbReference type="GO" id="GO:0004622">
    <property type="term" value="F:phosphatidylcholine lysophospholipase activity"/>
    <property type="evidence" value="ECO:0007669"/>
    <property type="project" value="TreeGrafter"/>
</dbReference>
<feature type="domain" description="SGNH hydrolase-type esterase" evidence="1">
    <location>
        <begin position="9"/>
        <end position="183"/>
    </location>
</feature>
<dbReference type="Proteomes" id="UP000516173">
    <property type="component" value="Chromosome"/>
</dbReference>
<dbReference type="PANTHER" id="PTHR30383">
    <property type="entry name" value="THIOESTERASE 1/PROTEASE 1/LYSOPHOSPHOLIPASE L1"/>
    <property type="match status" value="1"/>
</dbReference>
<evidence type="ECO:0000313" key="2">
    <source>
        <dbReference type="EMBL" id="BCK59287.1"/>
    </source>
</evidence>
<keyword evidence="3" id="KW-1185">Reference proteome</keyword>
<dbReference type="InterPro" id="IPR051532">
    <property type="entry name" value="Ester_Hydrolysis_Enzymes"/>
</dbReference>
<gene>
    <name evidence="2" type="ORF">NWFMUON74_70590</name>
</gene>
<dbReference type="PANTHER" id="PTHR30383:SF5">
    <property type="entry name" value="SGNH HYDROLASE-TYPE ESTERASE DOMAIN-CONTAINING PROTEIN"/>
    <property type="match status" value="1"/>
</dbReference>
<proteinExistence type="predicted"/>
<evidence type="ECO:0000313" key="3">
    <source>
        <dbReference type="Proteomes" id="UP000516173"/>
    </source>
</evidence>
<dbReference type="KEGG" id="nwl:NWFMUON74_70590"/>
<evidence type="ECO:0000259" key="1">
    <source>
        <dbReference type="Pfam" id="PF13472"/>
    </source>
</evidence>
<sequence length="208" mass="22368">MVRDVRICFVGDSLVAGLGDRQCLGWAGRLAARAAGAGQPLTYYNLGVRRESSADIAARWEAECARRLPADVDGRVVFSFGVNDTLPLDGRPPVPTEQSVAHLTGMLRGSRARGWSTLVVAPPPVDDDEHNGRTAKLDAAFSEACDSEGVSYVRVHQALRNSGTWMREVSGGDGYHPSAAGYEEFASLIVPHWLLWLSEPGAGLPVVR</sequence>
<protein>
    <recommendedName>
        <fullName evidence="1">SGNH hydrolase-type esterase domain-containing protein</fullName>
    </recommendedName>
</protein>
<accession>A0A7G1KVS7</accession>
<dbReference type="Gene3D" id="3.40.50.1110">
    <property type="entry name" value="SGNH hydrolase"/>
    <property type="match status" value="1"/>
</dbReference>
<dbReference type="RefSeq" id="WP_187685893.1">
    <property type="nucleotide sequence ID" value="NZ_AP023396.1"/>
</dbReference>
<name>A0A7G1KVS7_9NOCA</name>
<dbReference type="AlphaFoldDB" id="A0A7G1KVS7"/>
<dbReference type="InterPro" id="IPR036514">
    <property type="entry name" value="SGNH_hydro_sf"/>
</dbReference>
<dbReference type="EMBL" id="AP023396">
    <property type="protein sequence ID" value="BCK59287.1"/>
    <property type="molecule type" value="Genomic_DNA"/>
</dbReference>
<dbReference type="InterPro" id="IPR013830">
    <property type="entry name" value="SGNH_hydro"/>
</dbReference>
<reference evidence="2 3" key="1">
    <citation type="submission" date="2020-08" db="EMBL/GenBank/DDBJ databases">
        <title>Genome Sequencing of Nocardia wallacei strain FMUON74 and assembly.</title>
        <authorList>
            <person name="Toyokawa M."/>
            <person name="Uesaka K."/>
        </authorList>
    </citation>
    <scope>NUCLEOTIDE SEQUENCE [LARGE SCALE GENOMIC DNA]</scope>
    <source>
        <strain evidence="2 3">FMUON74</strain>
    </source>
</reference>
<dbReference type="SUPFAM" id="SSF52266">
    <property type="entry name" value="SGNH hydrolase"/>
    <property type="match status" value="1"/>
</dbReference>
<organism evidence="2 3">
    <name type="scientific">Nocardia wallacei</name>
    <dbReference type="NCBI Taxonomy" id="480035"/>
    <lineage>
        <taxon>Bacteria</taxon>
        <taxon>Bacillati</taxon>
        <taxon>Actinomycetota</taxon>
        <taxon>Actinomycetes</taxon>
        <taxon>Mycobacteriales</taxon>
        <taxon>Nocardiaceae</taxon>
        <taxon>Nocardia</taxon>
    </lineage>
</organism>
<dbReference type="GeneID" id="80351429"/>